<dbReference type="EMBL" id="CP003156">
    <property type="protein sequence ID" value="AEV32151.1"/>
    <property type="molecule type" value="Genomic_DNA"/>
</dbReference>
<evidence type="ECO:0000256" key="5">
    <source>
        <dbReference type="SAM" id="Phobius"/>
    </source>
</evidence>
<keyword evidence="3 5" id="KW-1133">Transmembrane helix</keyword>
<name>G8R5A6_OWEHD</name>
<reference evidence="6 7" key="1">
    <citation type="journal article" date="2012" name="Stand. Genomic Sci.">
        <title>Genome sequence of the orange-pigmented seawater bacterium Owenweeksia hongkongensis type strain (UST20020801(T)).</title>
        <authorList>
            <person name="Riedel T."/>
            <person name="Held B."/>
            <person name="Nolan M."/>
            <person name="Lucas S."/>
            <person name="Lapidus A."/>
            <person name="Tice H."/>
            <person name="Del Rio T.G."/>
            <person name="Cheng J.F."/>
            <person name="Han C."/>
            <person name="Tapia R."/>
            <person name="Goodwin L.A."/>
            <person name="Pitluck S."/>
            <person name="Liolios K."/>
            <person name="Mavromatis K."/>
            <person name="Pagani I."/>
            <person name="Ivanova N."/>
            <person name="Mikhailova N."/>
            <person name="Pati A."/>
            <person name="Chen A."/>
            <person name="Palaniappan K."/>
            <person name="Rohde M."/>
            <person name="Tindall B.J."/>
            <person name="Detter J.C."/>
            <person name="Goker M."/>
            <person name="Woyke T."/>
            <person name="Bristow J."/>
            <person name="Eisen J.A."/>
            <person name="Markowitz V."/>
            <person name="Hugenholtz P."/>
            <person name="Klenk H.P."/>
            <person name="Kyrpides N.C."/>
        </authorList>
    </citation>
    <scope>NUCLEOTIDE SEQUENCE</scope>
    <source>
        <strain evidence="7">DSM 17368 / JCM 12287 / NRRL B-23963</strain>
    </source>
</reference>
<dbReference type="HOGENOM" id="CLU_099364_0_0_10"/>
<protein>
    <submittedName>
        <fullName evidence="6">Putative divalent heavy-metal cations transporter</fullName>
    </submittedName>
</protein>
<dbReference type="STRING" id="926562.Oweho_1146"/>
<dbReference type="Pfam" id="PF02535">
    <property type="entry name" value="Zip"/>
    <property type="match status" value="2"/>
</dbReference>
<keyword evidence="2 5" id="KW-0812">Transmembrane</keyword>
<sequence length="233" mass="26178">MTYLLLIASVLLGSLISAFLKSQRDVSIKFLLVFSGAYLLSLGVFHLLPEVYEVHDHTIGLWVMGGFFIQLVLEVFSKGVEHGHGHPEHFKDKGIPLTVMISLFIHALLESLPIGAHTHELSSNTLLWGIVIHKLPVSIILFAMLTELTSSKLKIIFWMAMFALIAPIGVWLGETLPFLEQYYRQLTALTLGVFIHISTTILFESSKSHKFNFIKFFVTLLGVIIAWISVSHH</sequence>
<proteinExistence type="predicted"/>
<dbReference type="KEGG" id="oho:Oweho_1146"/>
<dbReference type="eggNOG" id="COG0428">
    <property type="taxonomic scope" value="Bacteria"/>
</dbReference>
<accession>G8R5A6</accession>
<feature type="transmembrane region" description="Helical" evidence="5">
    <location>
        <begin position="185"/>
        <end position="203"/>
    </location>
</feature>
<evidence type="ECO:0000256" key="4">
    <source>
        <dbReference type="ARBA" id="ARBA00023136"/>
    </source>
</evidence>
<dbReference type="PANTHER" id="PTHR11040:SF44">
    <property type="entry name" value="PROTEIN ZNTC-RELATED"/>
    <property type="match status" value="1"/>
</dbReference>
<feature type="transmembrane region" description="Helical" evidence="5">
    <location>
        <begin position="30"/>
        <end position="47"/>
    </location>
</feature>
<feature type="transmembrane region" description="Helical" evidence="5">
    <location>
        <begin position="212"/>
        <end position="230"/>
    </location>
</feature>
<dbReference type="GO" id="GO:0016020">
    <property type="term" value="C:membrane"/>
    <property type="evidence" value="ECO:0007669"/>
    <property type="project" value="UniProtKB-SubCell"/>
</dbReference>
<dbReference type="Proteomes" id="UP000005631">
    <property type="component" value="Chromosome"/>
</dbReference>
<dbReference type="RefSeq" id="WP_014201511.1">
    <property type="nucleotide sequence ID" value="NC_016599.1"/>
</dbReference>
<dbReference type="InterPro" id="IPR003689">
    <property type="entry name" value="ZIP"/>
</dbReference>
<evidence type="ECO:0000313" key="7">
    <source>
        <dbReference type="Proteomes" id="UP000005631"/>
    </source>
</evidence>
<feature type="transmembrane region" description="Helical" evidence="5">
    <location>
        <begin position="59"/>
        <end position="76"/>
    </location>
</feature>
<feature type="transmembrane region" description="Helical" evidence="5">
    <location>
        <begin position="126"/>
        <end position="143"/>
    </location>
</feature>
<keyword evidence="4 5" id="KW-0472">Membrane</keyword>
<feature type="transmembrane region" description="Helical" evidence="5">
    <location>
        <begin position="155"/>
        <end position="173"/>
    </location>
</feature>
<dbReference type="AlphaFoldDB" id="G8R5A6"/>
<dbReference type="GO" id="GO:0005385">
    <property type="term" value="F:zinc ion transmembrane transporter activity"/>
    <property type="evidence" value="ECO:0007669"/>
    <property type="project" value="TreeGrafter"/>
</dbReference>
<dbReference type="OrthoDB" id="654481at2"/>
<evidence type="ECO:0000313" key="6">
    <source>
        <dbReference type="EMBL" id="AEV32151.1"/>
    </source>
</evidence>
<evidence type="ECO:0000256" key="2">
    <source>
        <dbReference type="ARBA" id="ARBA00022692"/>
    </source>
</evidence>
<organism evidence="6 7">
    <name type="scientific">Owenweeksia hongkongensis (strain DSM 17368 / CIP 108786 / JCM 12287 / NRRL B-23963 / UST20020801)</name>
    <dbReference type="NCBI Taxonomy" id="926562"/>
    <lineage>
        <taxon>Bacteria</taxon>
        <taxon>Pseudomonadati</taxon>
        <taxon>Bacteroidota</taxon>
        <taxon>Flavobacteriia</taxon>
        <taxon>Flavobacteriales</taxon>
        <taxon>Owenweeksiaceae</taxon>
        <taxon>Owenweeksia</taxon>
    </lineage>
</organism>
<dbReference type="PANTHER" id="PTHR11040">
    <property type="entry name" value="ZINC/IRON TRANSPORTER"/>
    <property type="match status" value="1"/>
</dbReference>
<evidence type="ECO:0000256" key="3">
    <source>
        <dbReference type="ARBA" id="ARBA00022989"/>
    </source>
</evidence>
<feature type="transmembrane region" description="Helical" evidence="5">
    <location>
        <begin position="97"/>
        <end position="114"/>
    </location>
</feature>
<keyword evidence="7" id="KW-1185">Reference proteome</keyword>
<evidence type="ECO:0000256" key="1">
    <source>
        <dbReference type="ARBA" id="ARBA00004141"/>
    </source>
</evidence>
<comment type="subcellular location">
    <subcellularLocation>
        <location evidence="1">Membrane</location>
        <topology evidence="1">Multi-pass membrane protein</topology>
    </subcellularLocation>
</comment>
<feature type="transmembrane region" description="Helical" evidence="5">
    <location>
        <begin position="6"/>
        <end position="23"/>
    </location>
</feature>
<gene>
    <name evidence="6" type="ordered locus">Oweho_1146</name>
</gene>